<gene>
    <name evidence="2" type="ORF">Bca52824_076396</name>
</gene>
<feature type="compositionally biased region" description="Polar residues" evidence="1">
    <location>
        <begin position="68"/>
        <end position="88"/>
    </location>
</feature>
<accession>A0A8X7TWL9</accession>
<keyword evidence="3" id="KW-1185">Reference proteome</keyword>
<protein>
    <submittedName>
        <fullName evidence="2">Uncharacterized protein</fullName>
    </submittedName>
</protein>
<dbReference type="AlphaFoldDB" id="A0A8X7TWL9"/>
<dbReference type="EMBL" id="JAAMPC010000015">
    <property type="protein sequence ID" value="KAG2257102.1"/>
    <property type="molecule type" value="Genomic_DNA"/>
</dbReference>
<dbReference type="Proteomes" id="UP000886595">
    <property type="component" value="Unassembled WGS sequence"/>
</dbReference>
<feature type="compositionally biased region" description="Basic residues" evidence="1">
    <location>
        <begin position="35"/>
        <end position="47"/>
    </location>
</feature>
<organism evidence="2 3">
    <name type="scientific">Brassica carinata</name>
    <name type="common">Ethiopian mustard</name>
    <name type="synonym">Abyssinian cabbage</name>
    <dbReference type="NCBI Taxonomy" id="52824"/>
    <lineage>
        <taxon>Eukaryota</taxon>
        <taxon>Viridiplantae</taxon>
        <taxon>Streptophyta</taxon>
        <taxon>Embryophyta</taxon>
        <taxon>Tracheophyta</taxon>
        <taxon>Spermatophyta</taxon>
        <taxon>Magnoliopsida</taxon>
        <taxon>eudicotyledons</taxon>
        <taxon>Gunneridae</taxon>
        <taxon>Pentapetalae</taxon>
        <taxon>rosids</taxon>
        <taxon>malvids</taxon>
        <taxon>Brassicales</taxon>
        <taxon>Brassicaceae</taxon>
        <taxon>Brassiceae</taxon>
        <taxon>Brassica</taxon>
    </lineage>
</organism>
<name>A0A8X7TWL9_BRACI</name>
<evidence type="ECO:0000313" key="2">
    <source>
        <dbReference type="EMBL" id="KAG2257102.1"/>
    </source>
</evidence>
<sequence>MDAISLGTIPETGVALHIDQTEEGSPPDANMNGSSRKKAKRRKKKKKPEALCEEEEKTLDVAEKPTNEDQNPLSNIRIQEDSCQQAQDSCEKPEDPQSGFCWRLVED</sequence>
<evidence type="ECO:0000256" key="1">
    <source>
        <dbReference type="SAM" id="MobiDB-lite"/>
    </source>
</evidence>
<proteinExistence type="predicted"/>
<feature type="region of interest" description="Disordered" evidence="1">
    <location>
        <begin position="1"/>
        <end position="107"/>
    </location>
</feature>
<evidence type="ECO:0000313" key="3">
    <source>
        <dbReference type="Proteomes" id="UP000886595"/>
    </source>
</evidence>
<reference evidence="2 3" key="1">
    <citation type="submission" date="2020-02" db="EMBL/GenBank/DDBJ databases">
        <authorList>
            <person name="Ma Q."/>
            <person name="Huang Y."/>
            <person name="Song X."/>
            <person name="Pei D."/>
        </authorList>
    </citation>
    <scope>NUCLEOTIDE SEQUENCE [LARGE SCALE GENOMIC DNA]</scope>
    <source>
        <strain evidence="2">Sxm20200214</strain>
        <tissue evidence="2">Leaf</tissue>
    </source>
</reference>
<feature type="compositionally biased region" description="Basic and acidic residues" evidence="1">
    <location>
        <begin position="58"/>
        <end position="67"/>
    </location>
</feature>
<comment type="caution">
    <text evidence="2">The sequence shown here is derived from an EMBL/GenBank/DDBJ whole genome shotgun (WGS) entry which is preliminary data.</text>
</comment>